<evidence type="ECO:0000313" key="2">
    <source>
        <dbReference type="EMBL" id="MDP9501341.1"/>
    </source>
</evidence>
<dbReference type="InterPro" id="IPR036814">
    <property type="entry name" value="YqcC-like_sf"/>
</dbReference>
<accession>A0ABT9KJN9</accession>
<sequence>MHQQTKRHLQQLQSNMQSLGLWQITPPPESAFLSEQPFALDTMSPTEWLQWIFIPRMYALIENEAVLPNKISITPYLEEALKELDGLADLLSPISEIEKLLQK</sequence>
<name>A0ABT9KJN9_9PAST</name>
<organism evidence="2 3">
    <name type="scientific">Bisgaard Taxon 45</name>
    <dbReference type="NCBI Taxonomy" id="304289"/>
    <lineage>
        <taxon>Bacteria</taxon>
        <taxon>Pseudomonadati</taxon>
        <taxon>Pseudomonadota</taxon>
        <taxon>Gammaproteobacteria</taxon>
        <taxon>Pasteurellales</taxon>
        <taxon>Pasteurellaceae</taxon>
    </lineage>
</organism>
<proteinExistence type="predicted"/>
<protein>
    <submittedName>
        <fullName evidence="2">YqcC family protein</fullName>
    </submittedName>
</protein>
<dbReference type="InterPro" id="IPR007384">
    <property type="entry name" value="UCP006257"/>
</dbReference>
<reference evidence="2 3" key="1">
    <citation type="submission" date="2022-12" db="EMBL/GenBank/DDBJ databases">
        <title>Genome sequence of Pasteurellaceae Bisgaard Taxon 45.</title>
        <authorList>
            <person name="Foggin C."/>
            <person name="Rosen L.E."/>
            <person name="Henton M."/>
            <person name="Buys A."/>
            <person name="Floyd T."/>
            <person name="Turner A.D."/>
            <person name="Tarbin J."/>
            <person name="Lloyd A.S."/>
            <person name="Chaitezvi C."/>
            <person name="Ellis R.J."/>
            <person name="Roberts H.C."/>
            <person name="Dastjerdi A."/>
            <person name="Nunez A."/>
            <person name="Van Vliet A.H."/>
            <person name="Steinbach F."/>
        </authorList>
    </citation>
    <scope>NUCLEOTIDE SEQUENCE [LARGE SCALE GENOMIC DNA]</scope>
    <source>
        <strain evidence="2 3">VF20HR</strain>
    </source>
</reference>
<dbReference type="PIRSF" id="PIRSF006257">
    <property type="entry name" value="UCP006257"/>
    <property type="match status" value="1"/>
</dbReference>
<dbReference type="Proteomes" id="UP001224083">
    <property type="component" value="Unassembled WGS sequence"/>
</dbReference>
<dbReference type="PANTHER" id="PTHR39586">
    <property type="entry name" value="CYTOPLASMIC PROTEIN-RELATED"/>
    <property type="match status" value="1"/>
</dbReference>
<feature type="domain" description="YqcC-like" evidence="1">
    <location>
        <begin position="5"/>
        <end position="100"/>
    </location>
</feature>
<evidence type="ECO:0000313" key="3">
    <source>
        <dbReference type="Proteomes" id="UP001224083"/>
    </source>
</evidence>
<dbReference type="EMBL" id="JAQAHH010000009">
    <property type="protein sequence ID" value="MDP9501341.1"/>
    <property type="molecule type" value="Genomic_DNA"/>
</dbReference>
<dbReference type="Gene3D" id="1.20.1440.40">
    <property type="entry name" value="YqcC-like"/>
    <property type="match status" value="1"/>
</dbReference>
<gene>
    <name evidence="2" type="ORF">O7M46_10270</name>
</gene>
<comment type="caution">
    <text evidence="2">The sequence shown here is derived from an EMBL/GenBank/DDBJ whole genome shotgun (WGS) entry which is preliminary data.</text>
</comment>
<dbReference type="PANTHER" id="PTHR39586:SF1">
    <property type="entry name" value="CYTOPLASMIC PROTEIN"/>
    <property type="match status" value="1"/>
</dbReference>
<dbReference type="InterPro" id="IPR023376">
    <property type="entry name" value="YqcC-like_dom"/>
</dbReference>
<keyword evidence="3" id="KW-1185">Reference proteome</keyword>
<dbReference type="Pfam" id="PF04287">
    <property type="entry name" value="DUF446"/>
    <property type="match status" value="1"/>
</dbReference>
<evidence type="ECO:0000259" key="1">
    <source>
        <dbReference type="Pfam" id="PF04287"/>
    </source>
</evidence>
<dbReference type="SUPFAM" id="SSF158452">
    <property type="entry name" value="YqcC-like"/>
    <property type="match status" value="1"/>
</dbReference>